<dbReference type="AlphaFoldDB" id="A0AA88DED9"/>
<dbReference type="Proteomes" id="UP001187192">
    <property type="component" value="Unassembled WGS sequence"/>
</dbReference>
<protein>
    <submittedName>
        <fullName evidence="1">Uncharacterized protein</fullName>
    </submittedName>
</protein>
<gene>
    <name evidence="1" type="ORF">TIFTF001_024092</name>
</gene>
<sequence>MEYHLEVEEQVSGLCLPIFGPNARLNGLTPAENGNQFDNMAVEIIKTRSENVPTFYDFLITEAPYDHESPSRDRSMTLDEEEEGVCLDLSLWITTRSTFHDALVERTYFDASANEATNINALPKVQPLHKELINELHVLDSLKKEAVGAIEEVVEQSLDAEVKHGFQPIAAGNFSETLSTPHDCILSKELVSPSSATGDSNSVDNKGFLESEVLEKADTVANELVPSGTETINDVDEVDARFGRLTCFNFFRCMPFLSIFLGVRCFELMIPRSYFAMKMRVNSQTVLA</sequence>
<proteinExistence type="predicted"/>
<reference evidence="1" key="1">
    <citation type="submission" date="2023-07" db="EMBL/GenBank/DDBJ databases">
        <title>draft genome sequence of fig (Ficus carica).</title>
        <authorList>
            <person name="Takahashi T."/>
            <person name="Nishimura K."/>
        </authorList>
    </citation>
    <scope>NUCLEOTIDE SEQUENCE</scope>
</reference>
<dbReference type="EMBL" id="BTGU01000054">
    <property type="protein sequence ID" value="GMN54970.1"/>
    <property type="molecule type" value="Genomic_DNA"/>
</dbReference>
<evidence type="ECO:0000313" key="1">
    <source>
        <dbReference type="EMBL" id="GMN54970.1"/>
    </source>
</evidence>
<comment type="caution">
    <text evidence="1">The sequence shown here is derived from an EMBL/GenBank/DDBJ whole genome shotgun (WGS) entry which is preliminary data.</text>
</comment>
<keyword evidence="2" id="KW-1185">Reference proteome</keyword>
<accession>A0AA88DED9</accession>
<name>A0AA88DED9_FICCA</name>
<evidence type="ECO:0000313" key="2">
    <source>
        <dbReference type="Proteomes" id="UP001187192"/>
    </source>
</evidence>
<organism evidence="1 2">
    <name type="scientific">Ficus carica</name>
    <name type="common">Common fig</name>
    <dbReference type="NCBI Taxonomy" id="3494"/>
    <lineage>
        <taxon>Eukaryota</taxon>
        <taxon>Viridiplantae</taxon>
        <taxon>Streptophyta</taxon>
        <taxon>Embryophyta</taxon>
        <taxon>Tracheophyta</taxon>
        <taxon>Spermatophyta</taxon>
        <taxon>Magnoliopsida</taxon>
        <taxon>eudicotyledons</taxon>
        <taxon>Gunneridae</taxon>
        <taxon>Pentapetalae</taxon>
        <taxon>rosids</taxon>
        <taxon>fabids</taxon>
        <taxon>Rosales</taxon>
        <taxon>Moraceae</taxon>
        <taxon>Ficeae</taxon>
        <taxon>Ficus</taxon>
    </lineage>
</organism>